<sequence>MLPSKVATVLANAATSEPERSLSLLKEVSLALIARETSAGITFASVVISEGIESEFCSINSRKLSTSPFSAAATYGPATLKPAPAASMLFSG</sequence>
<dbReference type="EMBL" id="CAEZWM010000059">
    <property type="protein sequence ID" value="CAB4654974.1"/>
    <property type="molecule type" value="Genomic_DNA"/>
</dbReference>
<dbReference type="AlphaFoldDB" id="A0A6J6L300"/>
<name>A0A6J6L300_9ZZZZ</name>
<reference evidence="1" key="1">
    <citation type="submission" date="2020-05" db="EMBL/GenBank/DDBJ databases">
        <authorList>
            <person name="Chiriac C."/>
            <person name="Salcher M."/>
            <person name="Ghai R."/>
            <person name="Kavagutti S V."/>
        </authorList>
    </citation>
    <scope>NUCLEOTIDE SEQUENCE</scope>
</reference>
<protein>
    <submittedName>
        <fullName evidence="1">Unannotated protein</fullName>
    </submittedName>
</protein>
<evidence type="ECO:0000313" key="1">
    <source>
        <dbReference type="EMBL" id="CAB4654974.1"/>
    </source>
</evidence>
<gene>
    <name evidence="1" type="ORF">UFOPK2242_00620</name>
</gene>
<organism evidence="1">
    <name type="scientific">freshwater metagenome</name>
    <dbReference type="NCBI Taxonomy" id="449393"/>
    <lineage>
        <taxon>unclassified sequences</taxon>
        <taxon>metagenomes</taxon>
        <taxon>ecological metagenomes</taxon>
    </lineage>
</organism>
<proteinExistence type="predicted"/>
<accession>A0A6J6L300</accession>